<reference evidence="3 4" key="1">
    <citation type="submission" date="2018-09" db="EMBL/GenBank/DDBJ databases">
        <title>A high-quality reference genome of wild soybean provides a powerful tool to mine soybean genomes.</title>
        <authorList>
            <person name="Xie M."/>
            <person name="Chung C.Y.L."/>
            <person name="Li M.-W."/>
            <person name="Wong F.-L."/>
            <person name="Chan T.-F."/>
            <person name="Lam H.-M."/>
        </authorList>
    </citation>
    <scope>NUCLEOTIDE SEQUENCE [LARGE SCALE GENOMIC DNA]</scope>
    <source>
        <strain evidence="4">cv. W05</strain>
        <tissue evidence="3">Hypocotyl of etiolated seedlings</tissue>
    </source>
</reference>
<dbReference type="Pfam" id="PF13456">
    <property type="entry name" value="RVT_3"/>
    <property type="match status" value="1"/>
</dbReference>
<sequence>MSWVATLRFLEDFASPQDRRVDSSLNWLTSPLGWITINIDGVVCLAGLEAACGGVIRYHNGKFLVGFSVGLGSVSVVAVELWGIFYGIQTTLKKGFLYIVVESNSEEVVNLIENSGLITHPNVSLVEEIHKMSKLPSRFVVKHVLWEQNKVVDVMTKGALGAVSLLVLFESPPMFVASSIVLDVVGSLAIT</sequence>
<dbReference type="InterPro" id="IPR036397">
    <property type="entry name" value="RNaseH_sf"/>
</dbReference>
<keyword evidence="1" id="KW-1133">Transmembrane helix</keyword>
<dbReference type="SUPFAM" id="SSF53098">
    <property type="entry name" value="Ribonuclease H-like"/>
    <property type="match status" value="1"/>
</dbReference>
<dbReference type="Gene3D" id="3.30.420.10">
    <property type="entry name" value="Ribonuclease H-like superfamily/Ribonuclease H"/>
    <property type="match status" value="1"/>
</dbReference>
<dbReference type="InterPro" id="IPR002156">
    <property type="entry name" value="RNaseH_domain"/>
</dbReference>
<dbReference type="InterPro" id="IPR053151">
    <property type="entry name" value="RNase_H-like"/>
</dbReference>
<organism evidence="3 4">
    <name type="scientific">Glycine soja</name>
    <name type="common">Wild soybean</name>
    <dbReference type="NCBI Taxonomy" id="3848"/>
    <lineage>
        <taxon>Eukaryota</taxon>
        <taxon>Viridiplantae</taxon>
        <taxon>Streptophyta</taxon>
        <taxon>Embryophyta</taxon>
        <taxon>Tracheophyta</taxon>
        <taxon>Spermatophyta</taxon>
        <taxon>Magnoliopsida</taxon>
        <taxon>eudicotyledons</taxon>
        <taxon>Gunneridae</taxon>
        <taxon>Pentapetalae</taxon>
        <taxon>rosids</taxon>
        <taxon>fabids</taxon>
        <taxon>Fabales</taxon>
        <taxon>Fabaceae</taxon>
        <taxon>Papilionoideae</taxon>
        <taxon>50 kb inversion clade</taxon>
        <taxon>NPAAA clade</taxon>
        <taxon>indigoferoid/millettioid clade</taxon>
        <taxon>Phaseoleae</taxon>
        <taxon>Glycine</taxon>
        <taxon>Glycine subgen. Soja</taxon>
    </lineage>
</organism>
<gene>
    <name evidence="3" type="ORF">D0Y65_046145</name>
</gene>
<proteinExistence type="predicted"/>
<dbReference type="AlphaFoldDB" id="A0A445G849"/>
<dbReference type="CDD" id="cd06222">
    <property type="entry name" value="RNase_H_like"/>
    <property type="match status" value="1"/>
</dbReference>
<feature type="transmembrane region" description="Helical" evidence="1">
    <location>
        <begin position="32"/>
        <end position="56"/>
    </location>
</feature>
<dbReference type="PANTHER" id="PTHR47723">
    <property type="entry name" value="OS05G0353850 PROTEIN"/>
    <property type="match status" value="1"/>
</dbReference>
<dbReference type="InterPro" id="IPR012337">
    <property type="entry name" value="RNaseH-like_sf"/>
</dbReference>
<keyword evidence="4" id="KW-1185">Reference proteome</keyword>
<evidence type="ECO:0000259" key="2">
    <source>
        <dbReference type="Pfam" id="PF13456"/>
    </source>
</evidence>
<dbReference type="EMBL" id="QZWG01000017">
    <property type="protein sequence ID" value="RZB57348.1"/>
    <property type="molecule type" value="Genomic_DNA"/>
</dbReference>
<keyword evidence="1" id="KW-0472">Membrane</keyword>
<dbReference type="Proteomes" id="UP000289340">
    <property type="component" value="Chromosome 17"/>
</dbReference>
<accession>A0A445G849</accession>
<dbReference type="InterPro" id="IPR044730">
    <property type="entry name" value="RNase_H-like_dom_plant"/>
</dbReference>
<evidence type="ECO:0000313" key="4">
    <source>
        <dbReference type="Proteomes" id="UP000289340"/>
    </source>
</evidence>
<feature type="transmembrane region" description="Helical" evidence="1">
    <location>
        <begin position="63"/>
        <end position="88"/>
    </location>
</feature>
<comment type="caution">
    <text evidence="3">The sequence shown here is derived from an EMBL/GenBank/DDBJ whole genome shotgun (WGS) entry which is preliminary data.</text>
</comment>
<evidence type="ECO:0000313" key="3">
    <source>
        <dbReference type="EMBL" id="RZB57348.1"/>
    </source>
</evidence>
<feature type="domain" description="RNase H type-1" evidence="2">
    <location>
        <begin position="39"/>
        <end position="157"/>
    </location>
</feature>
<protein>
    <submittedName>
        <fullName evidence="3">Putative ribonuclease H protein</fullName>
    </submittedName>
</protein>
<name>A0A445G849_GLYSO</name>
<keyword evidence="1" id="KW-0812">Transmembrane</keyword>
<dbReference type="GO" id="GO:0003676">
    <property type="term" value="F:nucleic acid binding"/>
    <property type="evidence" value="ECO:0007669"/>
    <property type="project" value="InterPro"/>
</dbReference>
<evidence type="ECO:0000256" key="1">
    <source>
        <dbReference type="SAM" id="Phobius"/>
    </source>
</evidence>
<dbReference type="GO" id="GO:0004523">
    <property type="term" value="F:RNA-DNA hybrid ribonuclease activity"/>
    <property type="evidence" value="ECO:0007669"/>
    <property type="project" value="InterPro"/>
</dbReference>
<dbReference type="PANTHER" id="PTHR47723:SF19">
    <property type="entry name" value="POLYNUCLEOTIDYL TRANSFERASE, RIBONUCLEASE H-LIKE SUPERFAMILY PROTEIN"/>
    <property type="match status" value="1"/>
</dbReference>